<dbReference type="CDD" id="cd14785">
    <property type="entry name" value="V-ATPase_C"/>
    <property type="match status" value="1"/>
</dbReference>
<proteinExistence type="inferred from homology"/>
<dbReference type="AlphaFoldDB" id="A0A0X8HT11"/>
<dbReference type="GO" id="GO:0000221">
    <property type="term" value="C:vacuolar proton-transporting V-type ATPase, V1 domain"/>
    <property type="evidence" value="ECO:0007669"/>
    <property type="project" value="TreeGrafter"/>
</dbReference>
<keyword evidence="4 6" id="KW-0406">Ion transport</keyword>
<organism evidence="7 8">
    <name type="scientific">Eremothecium sinecaudum</name>
    <dbReference type="NCBI Taxonomy" id="45286"/>
    <lineage>
        <taxon>Eukaryota</taxon>
        <taxon>Fungi</taxon>
        <taxon>Dikarya</taxon>
        <taxon>Ascomycota</taxon>
        <taxon>Saccharomycotina</taxon>
        <taxon>Saccharomycetes</taxon>
        <taxon>Saccharomycetales</taxon>
        <taxon>Saccharomycetaceae</taxon>
        <taxon>Eremothecium</taxon>
    </lineage>
</organism>
<reference evidence="7 8" key="1">
    <citation type="submission" date="2016-01" db="EMBL/GenBank/DDBJ databases">
        <title>Genome sequence of the yeast Holleya sinecauda.</title>
        <authorList>
            <person name="Dietrich F.S."/>
        </authorList>
    </citation>
    <scope>NUCLEOTIDE SEQUENCE [LARGE SCALE GENOMIC DNA]</scope>
    <source>
        <strain evidence="7 8">ATCC 58844</strain>
    </source>
</reference>
<comment type="function">
    <text evidence="6">Subunit of the V1 complex of vacuolar(H+)-ATPase (V-ATPase), a multisubunit enzyme composed of a peripheral complex (V1) that hydrolyzes ATP and a membrane integral complex (V0) that translocates protons. V-ATPase is responsible for acidifying and maintaining the pH of intracellular compartments and in some cell types, is targeted to the plasma membrane, where it is responsible for acidifying the extracellular environment. Subunit C is necessary for the assembly of the catalytic sector of the enzyme and is likely to have a specific function in its catalytic activity.</text>
</comment>
<evidence type="ECO:0000256" key="1">
    <source>
        <dbReference type="ARBA" id="ARBA00006138"/>
    </source>
</evidence>
<evidence type="ECO:0000256" key="6">
    <source>
        <dbReference type="RuleBase" id="RU364010"/>
    </source>
</evidence>
<evidence type="ECO:0000313" key="8">
    <source>
        <dbReference type="Proteomes" id="UP000243052"/>
    </source>
</evidence>
<dbReference type="InterPro" id="IPR004907">
    <property type="entry name" value="ATPase_V1-cplx_csu"/>
</dbReference>
<dbReference type="Gene3D" id="3.30.70.100">
    <property type="match status" value="1"/>
</dbReference>
<comment type="subunit">
    <text evidence="6">V-ATPase is a heteromultimeric enzyme composed of a peripheral catalytic V1 complex (components A to H) attached to an integral membrane V0 proton pore complex.</text>
</comment>
<evidence type="ECO:0000256" key="4">
    <source>
        <dbReference type="ARBA" id="ARBA00023065"/>
    </source>
</evidence>
<dbReference type="Proteomes" id="UP000243052">
    <property type="component" value="Chromosome iv"/>
</dbReference>
<dbReference type="SUPFAM" id="SSF118203">
    <property type="entry name" value="Vacuolar ATP synthase subunit C"/>
    <property type="match status" value="1"/>
</dbReference>
<evidence type="ECO:0000313" key="7">
    <source>
        <dbReference type="EMBL" id="AMD20900.1"/>
    </source>
</evidence>
<keyword evidence="8" id="KW-1185">Reference proteome</keyword>
<keyword evidence="2 6" id="KW-0813">Transport</keyword>
<accession>A0A0X8HT11</accession>
<name>A0A0X8HT11_9SACH</name>
<evidence type="ECO:0000256" key="5">
    <source>
        <dbReference type="ARBA" id="ARBA00053565"/>
    </source>
</evidence>
<dbReference type="EMBL" id="CP014244">
    <property type="protein sequence ID" value="AMD20900.1"/>
    <property type="molecule type" value="Genomic_DNA"/>
</dbReference>
<gene>
    <name evidence="7" type="ORF">AW171_hschr42821</name>
</gene>
<sequence length="396" mass="45002">MSTALYTTREFVLLSLPGNAKLCKASDADVNDWLVKDLVGGRTFVSDFSIPEFKIGSLDTLVLQSEELAKIDTQISGSVAKVEEILAAFTESQKNVYGTISVNNVPIPEYLTNFQWQTRKFNLNNSIKELIAEISNEAFQLDTDVRASYTNYNNAKSNLAAAQRKKTGDLSVRSLHDIVTADDFITNSEYLTTVLIVVPKSLKEDFENTYETLAKNVVPQSAKILKQDDEYVLYNVHLFKKSVSSFIAACRDRKFIPREFNYSEEILEQFRQEHDSAASLEHSLRVQLVRLAKAAYSDIFVNWFHIKALRVFVESVLRYGLPPHFITKIIAVPPKAFKQCKSELMERFGYLGGNAFSKDKHGKIKRNDSSLNEYASLVDTEYEPFVLYTIQLYTKL</sequence>
<dbReference type="STRING" id="45286.A0A0X8HT11"/>
<dbReference type="InterPro" id="IPR036132">
    <property type="entry name" value="Vac_ATP_synth_c_sf"/>
</dbReference>
<protein>
    <recommendedName>
        <fullName evidence="6">V-type proton ATPase subunit C</fullName>
    </recommendedName>
</protein>
<dbReference type="FunFam" id="3.30.70.100:FF:000002">
    <property type="entry name" value="V-type proton ATPase subunit C"/>
    <property type="match status" value="1"/>
</dbReference>
<evidence type="ECO:0000256" key="2">
    <source>
        <dbReference type="ARBA" id="ARBA00022448"/>
    </source>
</evidence>
<dbReference type="Pfam" id="PF03223">
    <property type="entry name" value="V-ATPase_C"/>
    <property type="match status" value="1"/>
</dbReference>
<dbReference type="OrthoDB" id="6605928at2759"/>
<evidence type="ECO:0000256" key="3">
    <source>
        <dbReference type="ARBA" id="ARBA00022781"/>
    </source>
</evidence>
<comment type="similarity">
    <text evidence="1 6">Belongs to the V-ATPase C subunit family.</text>
</comment>
<dbReference type="GO" id="GO:0046961">
    <property type="term" value="F:proton-transporting ATPase activity, rotational mechanism"/>
    <property type="evidence" value="ECO:0007669"/>
    <property type="project" value="InterPro"/>
</dbReference>
<comment type="function">
    <text evidence="5">Subunit of the V1 complex of vacuolar(H+)-ATPase (V-ATPase), a multisubunit enzyme composed of a peripheral complex (V1) that hydrolyzes ATP and a membrane integral complex (V0) that translocates protons. V-ATPase is responsible for acidifying and maintaining the pH of intracellular compartments. Subunit C is necessary for the assembly of the catalytic sector of the enzyme and is likely to have a specific function in its catalytic activity. Reversibly leaves the enzyme after glucose depletion, causing the catalytic subcomplex V1 to detach from the V0 section.</text>
</comment>
<dbReference type="GeneID" id="28724168"/>
<dbReference type="PANTHER" id="PTHR10137">
    <property type="entry name" value="V-TYPE PROTON ATPASE SUBUNIT C"/>
    <property type="match status" value="1"/>
</dbReference>
<dbReference type="RefSeq" id="XP_017987896.1">
    <property type="nucleotide sequence ID" value="XM_018132407.1"/>
</dbReference>
<keyword evidence="3 6" id="KW-0375">Hydrogen ion transport</keyword>
<dbReference type="PANTHER" id="PTHR10137:SF0">
    <property type="entry name" value="V-TYPE PROTON ATPASE SUBUNIT C"/>
    <property type="match status" value="1"/>
</dbReference>
<dbReference type="Gene3D" id="1.20.1460.10">
    <property type="entry name" value="subunit c (vma5p) of the yeast v-atpase, domain 2"/>
    <property type="match status" value="1"/>
</dbReference>
<dbReference type="Gene3D" id="3.30.70.1180">
    <property type="entry name" value="Vacuolar atp synthase subunit c, domain 1"/>
    <property type="match status" value="1"/>
</dbReference>